<proteinExistence type="predicted"/>
<organism evidence="1 2">
    <name type="scientific">Aspergillus nomiae NRRL (strain ATCC 15546 / NRRL 13137 / CBS 260.88 / M93)</name>
    <dbReference type="NCBI Taxonomy" id="1509407"/>
    <lineage>
        <taxon>Eukaryota</taxon>
        <taxon>Fungi</taxon>
        <taxon>Dikarya</taxon>
        <taxon>Ascomycota</taxon>
        <taxon>Pezizomycotina</taxon>
        <taxon>Eurotiomycetes</taxon>
        <taxon>Eurotiomycetidae</taxon>
        <taxon>Eurotiales</taxon>
        <taxon>Aspergillaceae</taxon>
        <taxon>Aspergillus</taxon>
        <taxon>Aspergillus subgen. Circumdati</taxon>
    </lineage>
</organism>
<comment type="caution">
    <text evidence="1">The sequence shown here is derived from an EMBL/GenBank/DDBJ whole genome shotgun (WGS) entry which is preliminary data.</text>
</comment>
<protein>
    <submittedName>
        <fullName evidence="1">Uncharacterized protein</fullName>
    </submittedName>
</protein>
<dbReference type="Proteomes" id="UP000037505">
    <property type="component" value="Unassembled WGS sequence"/>
</dbReference>
<dbReference type="EMBL" id="JNOM01000054">
    <property type="protein sequence ID" value="KNG88369.1"/>
    <property type="molecule type" value="Genomic_DNA"/>
</dbReference>
<name>A0A0L1J9E8_ASPN3</name>
<accession>A0A0L1J9E8</accession>
<dbReference type="AlphaFoldDB" id="A0A0L1J9E8"/>
<evidence type="ECO:0000313" key="1">
    <source>
        <dbReference type="EMBL" id="KNG88369.1"/>
    </source>
</evidence>
<keyword evidence="2" id="KW-1185">Reference proteome</keyword>
<evidence type="ECO:0000313" key="2">
    <source>
        <dbReference type="Proteomes" id="UP000037505"/>
    </source>
</evidence>
<feature type="non-terminal residue" evidence="1">
    <location>
        <position position="1"/>
    </location>
</feature>
<gene>
    <name evidence="1" type="ORF">ANOM_003335</name>
</gene>
<sequence length="20" mass="2045">LDAVHMECITGGVGPAERCS</sequence>
<reference evidence="1 2" key="1">
    <citation type="submission" date="2014-06" db="EMBL/GenBank/DDBJ databases">
        <title>The Genome of the Aflatoxigenic Filamentous Fungus Aspergillus nomius.</title>
        <authorList>
            <person name="Moore M.G."/>
            <person name="Shannon B.M."/>
            <person name="Brian M.M."/>
        </authorList>
    </citation>
    <scope>NUCLEOTIDE SEQUENCE [LARGE SCALE GENOMIC DNA]</scope>
    <source>
        <strain evidence="1 2">NRRL 13137</strain>
    </source>
</reference>